<feature type="region of interest" description="Disordered" evidence="10">
    <location>
        <begin position="394"/>
        <end position="414"/>
    </location>
</feature>
<keyword evidence="6" id="KW-0297">G-protein coupled receptor</keyword>
<evidence type="ECO:0000256" key="2">
    <source>
        <dbReference type="ARBA" id="ARBA00011085"/>
    </source>
</evidence>
<comment type="similarity">
    <text evidence="2">Belongs to the G-protein coupled receptor 4 family.</text>
</comment>
<evidence type="ECO:0000256" key="5">
    <source>
        <dbReference type="ARBA" id="ARBA00022989"/>
    </source>
</evidence>
<feature type="transmembrane region" description="Helical" evidence="11">
    <location>
        <begin position="233"/>
        <end position="255"/>
    </location>
</feature>
<dbReference type="PANTHER" id="PTHR28097:SF1">
    <property type="entry name" value="PHEROMONE A FACTOR RECEPTOR"/>
    <property type="match status" value="1"/>
</dbReference>
<accession>A0AAV9P4P4</accession>
<keyword evidence="13" id="KW-1185">Reference proteome</keyword>
<feature type="transmembrane region" description="Helical" evidence="11">
    <location>
        <begin position="294"/>
        <end position="310"/>
    </location>
</feature>
<evidence type="ECO:0000256" key="8">
    <source>
        <dbReference type="ARBA" id="ARBA00023170"/>
    </source>
</evidence>
<dbReference type="AlphaFoldDB" id="A0AAV9P4P4"/>
<evidence type="ECO:0000256" key="7">
    <source>
        <dbReference type="ARBA" id="ARBA00023136"/>
    </source>
</evidence>
<feature type="transmembrane region" description="Helical" evidence="11">
    <location>
        <begin position="98"/>
        <end position="120"/>
    </location>
</feature>
<dbReference type="PRINTS" id="PR00899">
    <property type="entry name" value="GPCRSTE3"/>
</dbReference>
<proteinExistence type="inferred from homology"/>
<dbReference type="GeneID" id="89929916"/>
<protein>
    <submittedName>
        <fullName evidence="12">A-factor receptor</fullName>
    </submittedName>
</protein>
<evidence type="ECO:0000256" key="1">
    <source>
        <dbReference type="ARBA" id="ARBA00004141"/>
    </source>
</evidence>
<feature type="transmembrane region" description="Helical" evidence="11">
    <location>
        <begin position="56"/>
        <end position="78"/>
    </location>
</feature>
<dbReference type="RefSeq" id="XP_064656275.1">
    <property type="nucleotide sequence ID" value="XM_064805815.1"/>
</dbReference>
<feature type="transmembrane region" description="Helical" evidence="11">
    <location>
        <begin position="25"/>
        <end position="44"/>
    </location>
</feature>
<evidence type="ECO:0000313" key="13">
    <source>
        <dbReference type="Proteomes" id="UP001337655"/>
    </source>
</evidence>
<reference evidence="12 13" key="1">
    <citation type="submission" date="2023-08" db="EMBL/GenBank/DDBJ databases">
        <title>Black Yeasts Isolated from many extreme environments.</title>
        <authorList>
            <person name="Coleine C."/>
            <person name="Stajich J.E."/>
            <person name="Selbmann L."/>
        </authorList>
    </citation>
    <scope>NUCLEOTIDE SEQUENCE [LARGE SCALE GENOMIC DNA]</scope>
    <source>
        <strain evidence="12 13">CCFEE 5935</strain>
    </source>
</reference>
<evidence type="ECO:0000256" key="9">
    <source>
        <dbReference type="ARBA" id="ARBA00023224"/>
    </source>
</evidence>
<organism evidence="12 13">
    <name type="scientific">Saxophila tyrrhenica</name>
    <dbReference type="NCBI Taxonomy" id="1690608"/>
    <lineage>
        <taxon>Eukaryota</taxon>
        <taxon>Fungi</taxon>
        <taxon>Dikarya</taxon>
        <taxon>Ascomycota</taxon>
        <taxon>Pezizomycotina</taxon>
        <taxon>Dothideomycetes</taxon>
        <taxon>Dothideomycetidae</taxon>
        <taxon>Mycosphaerellales</taxon>
        <taxon>Extremaceae</taxon>
        <taxon>Saxophila</taxon>
    </lineage>
</organism>
<dbReference type="Proteomes" id="UP001337655">
    <property type="component" value="Unassembled WGS sequence"/>
</dbReference>
<name>A0AAV9P4P4_9PEZI</name>
<feature type="transmembrane region" description="Helical" evidence="11">
    <location>
        <begin position="141"/>
        <end position="162"/>
    </location>
</feature>
<keyword evidence="8 12" id="KW-0675">Receptor</keyword>
<feature type="transmembrane region" description="Helical" evidence="11">
    <location>
        <begin position="190"/>
        <end position="212"/>
    </location>
</feature>
<evidence type="ECO:0000256" key="10">
    <source>
        <dbReference type="SAM" id="MobiDB-lite"/>
    </source>
</evidence>
<keyword evidence="4 11" id="KW-0812">Transmembrane</keyword>
<feature type="compositionally biased region" description="Low complexity" evidence="10">
    <location>
        <begin position="400"/>
        <end position="410"/>
    </location>
</feature>
<evidence type="ECO:0000256" key="4">
    <source>
        <dbReference type="ARBA" id="ARBA00022692"/>
    </source>
</evidence>
<dbReference type="Pfam" id="PF02076">
    <property type="entry name" value="STE3"/>
    <property type="match status" value="1"/>
</dbReference>
<evidence type="ECO:0000256" key="6">
    <source>
        <dbReference type="ARBA" id="ARBA00023040"/>
    </source>
</evidence>
<dbReference type="CDD" id="cd14966">
    <property type="entry name" value="7tmD_STE3"/>
    <property type="match status" value="1"/>
</dbReference>
<sequence>MAVVNLTMAGKPAESSKTASTSTGVYASAVALALVSFFLMLLIIPPMFWHARNRNIGATALVAWLIMLLLFTFTNAIIWPSDDIPSWFSGTGYCDVQIKLQVAAQVAVPASFACILRALAAVMDTDRAIFVQTKAQKQWSGIVDLICCVGFPLLQMLLHYVVQSRRYYVYGISGCAPAASTSWPSIPIMILHPLLWTILDVYFAVLIIIRLYQYRLSFNAILASRNTNKSRFLRLYLICTIWILGSLPVQCYNMSVNAARLGRKAYSWSYVHRAEAWNELVMVPSHGAILYDRWIWLASALVVFIFFGFGRDAISTYRTALVALGLGRVFPSLKSGPRAATPASTSSFSSKAKMLFKRKSSASSFTSGSRGASAVEPLSPKSRTFLDTIDEAETADEKANNANPQASQAAFKKKGRQWSPASLLTSFSALLQFGKAGQRQTPPAAPPNLSLQQSSVLSTISSAVRSDSMSQQVRSISPDEMVVRTEVRQASEVGL</sequence>
<dbReference type="GO" id="GO:0000750">
    <property type="term" value="P:pheromone-dependent signal transduction involved in conjugation with cellular fusion"/>
    <property type="evidence" value="ECO:0007669"/>
    <property type="project" value="TreeGrafter"/>
</dbReference>
<dbReference type="PANTHER" id="PTHR28097">
    <property type="entry name" value="PHEROMONE A FACTOR RECEPTOR"/>
    <property type="match status" value="1"/>
</dbReference>
<dbReference type="GO" id="GO:0004932">
    <property type="term" value="F:mating-type factor pheromone receptor activity"/>
    <property type="evidence" value="ECO:0007669"/>
    <property type="project" value="InterPro"/>
</dbReference>
<evidence type="ECO:0000313" key="12">
    <source>
        <dbReference type="EMBL" id="KAK5166322.1"/>
    </source>
</evidence>
<evidence type="ECO:0000256" key="11">
    <source>
        <dbReference type="SAM" id="Phobius"/>
    </source>
</evidence>
<keyword evidence="9" id="KW-0807">Transducer</keyword>
<comment type="caution">
    <text evidence="12">The sequence shown here is derived from an EMBL/GenBank/DDBJ whole genome shotgun (WGS) entry which is preliminary data.</text>
</comment>
<gene>
    <name evidence="12" type="primary">STE3</name>
    <name evidence="12" type="ORF">LTR77_008583</name>
</gene>
<keyword evidence="7 11" id="KW-0472">Membrane</keyword>
<keyword evidence="3" id="KW-0589">Pheromone response</keyword>
<dbReference type="GO" id="GO:0005886">
    <property type="term" value="C:plasma membrane"/>
    <property type="evidence" value="ECO:0007669"/>
    <property type="project" value="TreeGrafter"/>
</dbReference>
<dbReference type="InterPro" id="IPR001499">
    <property type="entry name" value="GPCR_STE3"/>
</dbReference>
<dbReference type="EMBL" id="JAVRRT010000014">
    <property type="protein sequence ID" value="KAK5166322.1"/>
    <property type="molecule type" value="Genomic_DNA"/>
</dbReference>
<keyword evidence="5 11" id="KW-1133">Transmembrane helix</keyword>
<comment type="subcellular location">
    <subcellularLocation>
        <location evidence="1">Membrane</location>
        <topology evidence="1">Multi-pass membrane protein</topology>
    </subcellularLocation>
</comment>
<evidence type="ECO:0000256" key="3">
    <source>
        <dbReference type="ARBA" id="ARBA00022507"/>
    </source>
</evidence>